<keyword evidence="1" id="KW-1133">Transmembrane helix</keyword>
<dbReference type="RefSeq" id="WP_013256718.1">
    <property type="nucleotide sequence ID" value="NC_014364.1"/>
</dbReference>
<dbReference type="STRING" id="573413.Spirs_4186"/>
<feature type="transmembrane region" description="Helical" evidence="1">
    <location>
        <begin position="337"/>
        <end position="356"/>
    </location>
</feature>
<keyword evidence="1" id="KW-0812">Transmembrane</keyword>
<dbReference type="KEGG" id="ssm:Spirs_4186"/>
<dbReference type="HOGENOM" id="CLU_036182_0_0_12"/>
<feature type="transmembrane region" description="Helical" evidence="1">
    <location>
        <begin position="273"/>
        <end position="292"/>
    </location>
</feature>
<feature type="transmembrane region" description="Helical" evidence="1">
    <location>
        <begin position="181"/>
        <end position="199"/>
    </location>
</feature>
<feature type="transmembrane region" description="Helical" evidence="1">
    <location>
        <begin position="12"/>
        <end position="39"/>
    </location>
</feature>
<dbReference type="AlphaFoldDB" id="E1R9U3"/>
<keyword evidence="1" id="KW-0472">Membrane</keyword>
<dbReference type="PANTHER" id="PTHR36927:SF3">
    <property type="entry name" value="GLUCANS BIOSYNTHESIS PROTEIN C"/>
    <property type="match status" value="1"/>
</dbReference>
<dbReference type="InterPro" id="IPR002656">
    <property type="entry name" value="Acyl_transf_3_dom"/>
</dbReference>
<organism evidence="3 4">
    <name type="scientific">Sediminispirochaeta smaragdinae (strain DSM 11293 / JCM 15392 / SEBR 4228)</name>
    <name type="common">Spirochaeta smaragdinae</name>
    <dbReference type="NCBI Taxonomy" id="573413"/>
    <lineage>
        <taxon>Bacteria</taxon>
        <taxon>Pseudomonadati</taxon>
        <taxon>Spirochaetota</taxon>
        <taxon>Spirochaetia</taxon>
        <taxon>Spirochaetales</taxon>
        <taxon>Spirochaetaceae</taxon>
        <taxon>Sediminispirochaeta</taxon>
    </lineage>
</organism>
<feature type="domain" description="Acyltransferase 3" evidence="2">
    <location>
        <begin position="8"/>
        <end position="355"/>
    </location>
</feature>
<dbReference type="eggNOG" id="COG1835">
    <property type="taxonomic scope" value="Bacteria"/>
</dbReference>
<feature type="transmembrane region" description="Helical" evidence="1">
    <location>
        <begin position="205"/>
        <end position="226"/>
    </location>
</feature>
<feature type="transmembrane region" description="Helical" evidence="1">
    <location>
        <begin position="59"/>
        <end position="76"/>
    </location>
</feature>
<feature type="transmembrane region" description="Helical" evidence="1">
    <location>
        <begin position="313"/>
        <end position="331"/>
    </location>
</feature>
<proteinExistence type="predicted"/>
<evidence type="ECO:0000259" key="2">
    <source>
        <dbReference type="Pfam" id="PF01757"/>
    </source>
</evidence>
<evidence type="ECO:0000313" key="3">
    <source>
        <dbReference type="EMBL" id="ADK83262.1"/>
    </source>
</evidence>
<gene>
    <name evidence="3" type="ordered locus">Spirs_4186</name>
</gene>
<dbReference type="InterPro" id="IPR050623">
    <property type="entry name" value="Glucan_succinyl_AcylTrfase"/>
</dbReference>
<protein>
    <recommendedName>
        <fullName evidence="2">Acyltransferase 3 domain-containing protein</fullName>
    </recommendedName>
</protein>
<dbReference type="PANTHER" id="PTHR36927">
    <property type="entry name" value="BLR4337 PROTEIN"/>
    <property type="match status" value="1"/>
</dbReference>
<evidence type="ECO:0000256" key="1">
    <source>
        <dbReference type="SAM" id="Phobius"/>
    </source>
</evidence>
<reference evidence="3 4" key="1">
    <citation type="journal article" date="2010" name="Stand. Genomic Sci.">
        <title>Complete genome sequence of Spirochaeta smaragdinae type strain (SEBR 4228).</title>
        <authorList>
            <person name="Mavromatis K."/>
            <person name="Yasawong M."/>
            <person name="Chertkov O."/>
            <person name="Lapidus A."/>
            <person name="Lucas S."/>
            <person name="Nolan M."/>
            <person name="Del Rio T.G."/>
            <person name="Tice H."/>
            <person name="Cheng J.F."/>
            <person name="Pitluck S."/>
            <person name="Liolios K."/>
            <person name="Ivanova N."/>
            <person name="Tapia R."/>
            <person name="Han C."/>
            <person name="Bruce D."/>
            <person name="Goodwin L."/>
            <person name="Pati A."/>
            <person name="Chen A."/>
            <person name="Palaniappan K."/>
            <person name="Land M."/>
            <person name="Hauser L."/>
            <person name="Chang Y.J."/>
            <person name="Jeffries C.D."/>
            <person name="Detter J.C."/>
            <person name="Rohde M."/>
            <person name="Brambilla E."/>
            <person name="Spring S."/>
            <person name="Goker M."/>
            <person name="Sikorski J."/>
            <person name="Woyke T."/>
            <person name="Bristow J."/>
            <person name="Eisen J.A."/>
            <person name="Markowitz V."/>
            <person name="Hugenholtz P."/>
            <person name="Klenk H.P."/>
            <person name="Kyrpides N.C."/>
        </authorList>
    </citation>
    <scope>NUCLEOTIDE SEQUENCE [LARGE SCALE GENOMIC DNA]</scope>
    <source>
        <strain evidence="4">DSM 11293 / JCM 15392 / SEBR 4228</strain>
    </source>
</reference>
<dbReference type="EMBL" id="CP002116">
    <property type="protein sequence ID" value="ADK83262.1"/>
    <property type="molecule type" value="Genomic_DNA"/>
</dbReference>
<dbReference type="Pfam" id="PF01757">
    <property type="entry name" value="Acyl_transf_3"/>
    <property type="match status" value="1"/>
</dbReference>
<name>E1R9U3_SEDSS</name>
<dbReference type="GO" id="GO:0016747">
    <property type="term" value="F:acyltransferase activity, transferring groups other than amino-acyl groups"/>
    <property type="evidence" value="ECO:0007669"/>
    <property type="project" value="InterPro"/>
</dbReference>
<dbReference type="OrthoDB" id="6623990at2"/>
<dbReference type="Proteomes" id="UP000002318">
    <property type="component" value="Chromosome"/>
</dbReference>
<accession>E1R9U3</accession>
<sequence length="379" mass="44959">MEHKDREYYLDWLRVIVVALLIPHHAAITFSHLGDAYIYSDHQIPSLYYFIQSKFLNLWFMRLLFLVSGFSSFYALKKRNFREYLLERVKRLMVPLCFAIAFICPPTAYLMAIKTYHFEGNIIDFYPEFFKGFVNRYLGWGHLWFLAYLFVFSLILIVLLKILQNNIAYIEKASRFLSEHILFPMIVIIFLEVLLRPFFPGLQNLYSDWANFSVYLTFFLLGYLFAFRKTSTATILKYTRMFGILSLTLTIVFIYLHHWFFISEKPFPRYGTMLLALIQGSDEYVLVLFFIGMAKRYIHKRSPLLLYLSRTSFALYLFHYLILSAVIYGLLRTGLHHYVIFVISVLLTYAIFFILFESVIKRIGILRYVCGIKKATANH</sequence>
<keyword evidence="4" id="KW-1185">Reference proteome</keyword>
<feature type="transmembrane region" description="Helical" evidence="1">
    <location>
        <begin position="96"/>
        <end position="117"/>
    </location>
</feature>
<feature type="transmembrane region" description="Helical" evidence="1">
    <location>
        <begin position="238"/>
        <end position="261"/>
    </location>
</feature>
<feature type="transmembrane region" description="Helical" evidence="1">
    <location>
        <begin position="137"/>
        <end position="160"/>
    </location>
</feature>
<evidence type="ECO:0000313" key="4">
    <source>
        <dbReference type="Proteomes" id="UP000002318"/>
    </source>
</evidence>